<keyword evidence="1" id="KW-0732">Signal</keyword>
<dbReference type="Proteomes" id="UP000485058">
    <property type="component" value="Unassembled WGS sequence"/>
</dbReference>
<name>A0A6A0A4M2_HAELA</name>
<organism evidence="3 4">
    <name type="scientific">Haematococcus lacustris</name>
    <name type="common">Green alga</name>
    <name type="synonym">Haematococcus pluvialis</name>
    <dbReference type="NCBI Taxonomy" id="44745"/>
    <lineage>
        <taxon>Eukaryota</taxon>
        <taxon>Viridiplantae</taxon>
        <taxon>Chlorophyta</taxon>
        <taxon>core chlorophytes</taxon>
        <taxon>Chlorophyceae</taxon>
        <taxon>CS clade</taxon>
        <taxon>Chlamydomonadales</taxon>
        <taxon>Haematococcaceae</taxon>
        <taxon>Haematococcus</taxon>
    </lineage>
</organism>
<keyword evidence="4" id="KW-1185">Reference proteome</keyword>
<feature type="signal peptide" evidence="1">
    <location>
        <begin position="1"/>
        <end position="26"/>
    </location>
</feature>
<proteinExistence type="predicted"/>
<dbReference type="EMBL" id="BLLF01002959">
    <property type="protein sequence ID" value="GFH25922.1"/>
    <property type="molecule type" value="Genomic_DNA"/>
</dbReference>
<dbReference type="InterPro" id="IPR024616">
    <property type="entry name" value="Pherophorin"/>
</dbReference>
<evidence type="ECO:0000313" key="4">
    <source>
        <dbReference type="Proteomes" id="UP000485058"/>
    </source>
</evidence>
<evidence type="ECO:0000259" key="2">
    <source>
        <dbReference type="Pfam" id="PF12499"/>
    </source>
</evidence>
<evidence type="ECO:0000256" key="1">
    <source>
        <dbReference type="SAM" id="SignalP"/>
    </source>
</evidence>
<sequence>MSATMMGASFLFGVLLVASLAASASAAFPWCTCSDYAIGSSPYSLSLFSTTTSATNITATFVVNALDTPARPSTCFNILQDNGVEKIELASSISCLRNKLKAQGMTMERLETLNDVELRKAGIVVKSQRDKILANIFSC</sequence>
<feature type="domain" description="Pherophorin" evidence="2">
    <location>
        <begin position="28"/>
        <end position="105"/>
    </location>
</feature>
<accession>A0A6A0A4M2</accession>
<protein>
    <recommendedName>
        <fullName evidence="2">Pherophorin domain-containing protein</fullName>
    </recommendedName>
</protein>
<dbReference type="Pfam" id="PF12499">
    <property type="entry name" value="DUF3707"/>
    <property type="match status" value="1"/>
</dbReference>
<comment type="caution">
    <text evidence="3">The sequence shown here is derived from an EMBL/GenBank/DDBJ whole genome shotgun (WGS) entry which is preliminary data.</text>
</comment>
<dbReference type="AlphaFoldDB" id="A0A6A0A4M2"/>
<evidence type="ECO:0000313" key="3">
    <source>
        <dbReference type="EMBL" id="GFH25922.1"/>
    </source>
</evidence>
<feature type="chain" id="PRO_5025602716" description="Pherophorin domain-containing protein" evidence="1">
    <location>
        <begin position="27"/>
        <end position="139"/>
    </location>
</feature>
<gene>
    <name evidence="3" type="ORF">HaLaN_23973</name>
</gene>
<reference evidence="3 4" key="1">
    <citation type="submission" date="2020-02" db="EMBL/GenBank/DDBJ databases">
        <title>Draft genome sequence of Haematococcus lacustris strain NIES-144.</title>
        <authorList>
            <person name="Morimoto D."/>
            <person name="Nakagawa S."/>
            <person name="Yoshida T."/>
            <person name="Sawayama S."/>
        </authorList>
    </citation>
    <scope>NUCLEOTIDE SEQUENCE [LARGE SCALE GENOMIC DNA]</scope>
    <source>
        <strain evidence="3 4">NIES-144</strain>
    </source>
</reference>